<dbReference type="Gene3D" id="3.40.50.2300">
    <property type="match status" value="1"/>
</dbReference>
<dbReference type="PROSITE" id="PS50110">
    <property type="entry name" value="RESPONSE_REGULATORY"/>
    <property type="match status" value="1"/>
</dbReference>
<feature type="modified residue" description="4-aspartylphosphate" evidence="3">
    <location>
        <position position="52"/>
    </location>
</feature>
<evidence type="ECO:0000313" key="5">
    <source>
        <dbReference type="EMBL" id="EFO80953.1"/>
    </source>
</evidence>
<keyword evidence="2" id="KW-0902">Two-component regulatory system</keyword>
<dbReference type="PANTHER" id="PTHR45339">
    <property type="entry name" value="HYBRID SIGNAL TRANSDUCTION HISTIDINE KINASE J"/>
    <property type="match status" value="1"/>
</dbReference>
<dbReference type="OrthoDB" id="9802491at2"/>
<name>E1ICY3_9CHLR</name>
<dbReference type="HOGENOM" id="CLU_000445_69_17_0"/>
<dbReference type="PANTHER" id="PTHR45339:SF1">
    <property type="entry name" value="HYBRID SIGNAL TRANSDUCTION HISTIDINE KINASE J"/>
    <property type="match status" value="1"/>
</dbReference>
<dbReference type="eggNOG" id="COG0745">
    <property type="taxonomic scope" value="Bacteria"/>
</dbReference>
<dbReference type="GO" id="GO:0000160">
    <property type="term" value="P:phosphorelay signal transduction system"/>
    <property type="evidence" value="ECO:0007669"/>
    <property type="project" value="UniProtKB-KW"/>
</dbReference>
<evidence type="ECO:0000313" key="6">
    <source>
        <dbReference type="Proteomes" id="UP000054010"/>
    </source>
</evidence>
<evidence type="ECO:0000256" key="3">
    <source>
        <dbReference type="PROSITE-ProRule" id="PRU00169"/>
    </source>
</evidence>
<dbReference type="InterPro" id="IPR001789">
    <property type="entry name" value="Sig_transdc_resp-reg_receiver"/>
</dbReference>
<dbReference type="EMBL" id="ADVR01000033">
    <property type="protein sequence ID" value="EFO80953.1"/>
    <property type="molecule type" value="Genomic_DNA"/>
</dbReference>
<comment type="caution">
    <text evidence="5">The sequence shown here is derived from an EMBL/GenBank/DDBJ whole genome shotgun (WGS) entry which is preliminary data.</text>
</comment>
<sequence length="125" mass="13763">MSVVLIIEDNPANLELMHYLLDAFGHEVRSATDGMTGLTLIQHDPPAVIVCDIQIPHLDGLALARRLKADPALRHIPLIAVTAQAMVGDRERILEVGFDGYIPKPINPECFVQQVEAFLGQDSDR</sequence>
<proteinExistence type="predicted"/>
<keyword evidence="6" id="KW-1185">Reference proteome</keyword>
<evidence type="ECO:0000256" key="1">
    <source>
        <dbReference type="ARBA" id="ARBA00022553"/>
    </source>
</evidence>
<dbReference type="Proteomes" id="UP000054010">
    <property type="component" value="Unassembled WGS sequence"/>
</dbReference>
<evidence type="ECO:0000256" key="2">
    <source>
        <dbReference type="ARBA" id="ARBA00023012"/>
    </source>
</evidence>
<reference evidence="5 6" key="1">
    <citation type="journal article" date="2011" name="J. Bacteriol.">
        <title>Draft genome sequence of the anoxygenic filamentous phototrophic bacterium Oscillochloris trichoides subsp. DG-6.</title>
        <authorList>
            <person name="Kuznetsov B.B."/>
            <person name="Ivanovsky R.N."/>
            <person name="Keppen O.I."/>
            <person name="Sukhacheva M.V."/>
            <person name="Bumazhkin B.K."/>
            <person name="Patutina E.O."/>
            <person name="Beletsky A.V."/>
            <person name="Mardanov A.V."/>
            <person name="Baslerov R.V."/>
            <person name="Panteleeva A.N."/>
            <person name="Kolganova T.V."/>
            <person name="Ravin N.V."/>
            <person name="Skryabin K.G."/>
        </authorList>
    </citation>
    <scope>NUCLEOTIDE SEQUENCE [LARGE SCALE GENOMIC DNA]</scope>
    <source>
        <strain evidence="5 6">DG-6</strain>
    </source>
</reference>
<dbReference type="SUPFAM" id="SSF52172">
    <property type="entry name" value="CheY-like"/>
    <property type="match status" value="1"/>
</dbReference>
<dbReference type="InterPro" id="IPR011006">
    <property type="entry name" value="CheY-like_superfamily"/>
</dbReference>
<protein>
    <submittedName>
        <fullName evidence="5">Response regulator receiver protein</fullName>
    </submittedName>
</protein>
<accession>E1ICY3</accession>
<evidence type="ECO:0000259" key="4">
    <source>
        <dbReference type="PROSITE" id="PS50110"/>
    </source>
</evidence>
<gene>
    <name evidence="5" type="ORF">OSCT_1184</name>
</gene>
<keyword evidence="1 3" id="KW-0597">Phosphoprotein</keyword>
<organism evidence="5 6">
    <name type="scientific">Oscillochloris trichoides DG-6</name>
    <dbReference type="NCBI Taxonomy" id="765420"/>
    <lineage>
        <taxon>Bacteria</taxon>
        <taxon>Bacillati</taxon>
        <taxon>Chloroflexota</taxon>
        <taxon>Chloroflexia</taxon>
        <taxon>Chloroflexales</taxon>
        <taxon>Chloroflexineae</taxon>
        <taxon>Oscillochloridaceae</taxon>
        <taxon>Oscillochloris</taxon>
    </lineage>
</organism>
<dbReference type="SMART" id="SM00448">
    <property type="entry name" value="REC"/>
    <property type="match status" value="1"/>
</dbReference>
<dbReference type="AlphaFoldDB" id="E1ICY3"/>
<feature type="domain" description="Response regulatory" evidence="4">
    <location>
        <begin position="3"/>
        <end position="119"/>
    </location>
</feature>
<dbReference type="STRING" id="765420.OSCT_1184"/>
<dbReference type="Pfam" id="PF00072">
    <property type="entry name" value="Response_reg"/>
    <property type="match status" value="1"/>
</dbReference>